<feature type="domain" description="BED-type" evidence="5">
    <location>
        <begin position="28"/>
        <end position="69"/>
    </location>
</feature>
<evidence type="ECO:0000313" key="8">
    <source>
        <dbReference type="Proteomes" id="UP001154282"/>
    </source>
</evidence>
<dbReference type="SUPFAM" id="SSF53098">
    <property type="entry name" value="Ribonuclease H-like"/>
    <property type="match status" value="1"/>
</dbReference>
<dbReference type="PANTHER" id="PTHR32166">
    <property type="entry name" value="OSJNBA0013A04.12 PROTEIN"/>
    <property type="match status" value="1"/>
</dbReference>
<dbReference type="Proteomes" id="UP001154282">
    <property type="component" value="Unassembled WGS sequence"/>
</dbReference>
<feature type="compositionally biased region" description="Basic residues" evidence="4">
    <location>
        <begin position="13"/>
        <end position="22"/>
    </location>
</feature>
<dbReference type="AlphaFoldDB" id="A0AAV0J9B9"/>
<feature type="domain" description="DUF659" evidence="6">
    <location>
        <begin position="188"/>
        <end position="340"/>
    </location>
</feature>
<dbReference type="EMBL" id="CAMGYJ010000004">
    <property type="protein sequence ID" value="CAI0406308.1"/>
    <property type="molecule type" value="Genomic_DNA"/>
</dbReference>
<dbReference type="GO" id="GO:0008270">
    <property type="term" value="F:zinc ion binding"/>
    <property type="evidence" value="ECO:0007669"/>
    <property type="project" value="UniProtKB-KW"/>
</dbReference>
<evidence type="ECO:0000313" key="7">
    <source>
        <dbReference type="EMBL" id="CAI0406308.1"/>
    </source>
</evidence>
<dbReference type="Pfam" id="PF04937">
    <property type="entry name" value="DUF659"/>
    <property type="match status" value="1"/>
</dbReference>
<dbReference type="PANTHER" id="PTHR32166:SF122">
    <property type="entry name" value="OS09G0499600 PROTEIN"/>
    <property type="match status" value="1"/>
</dbReference>
<keyword evidence="8" id="KW-1185">Reference proteome</keyword>
<evidence type="ECO:0000256" key="4">
    <source>
        <dbReference type="SAM" id="MobiDB-lite"/>
    </source>
</evidence>
<sequence length="473" mass="54172">MSTLNIGASSSQRKSKNKKAAGTRHDPRWAHGIDVNGDGKTVRCKFCSNEYNGNIYRLKHHLAGTKKNCEPCISVPEEVRKQMLELLNANVEAKTLKRKQLHDYGQEPRQQETIPNIAANMRKNVAGGSGTKQTTISAILKRDLRNSACKTISQWFYENAIQFNATRSSKYNQMFEDVARHGPGFKPPSYHEVRETFLKEEMKEVEHKLELFKDEWKDVGCTIMSDGWTDKKRRSLCNFLVNSPRGTVFLESKDTSKFSKTAEKVFEMLDAIVEKVGEENVVQIVTDNASAYKAAGHLLMEKRKHLFWTPCAAHCMDLMLEDLEKHLKVHKTTISKGRKITNFIYVRSMLIAMMKEFTEGKELIRPAVTRFATSYLTLSSLSENRGQLMTMFSSDKWRKSNFANIQEGKRVQGIVLDGRFWANVTNCLRATLPLIKVLRLVDSDENPAMPFLYLELTQAKEKIKKNFNNVEKR</sequence>
<evidence type="ECO:0000256" key="1">
    <source>
        <dbReference type="ARBA" id="ARBA00022723"/>
    </source>
</evidence>
<keyword evidence="2" id="KW-0863">Zinc-finger</keyword>
<dbReference type="InterPro" id="IPR007021">
    <property type="entry name" value="DUF659"/>
</dbReference>
<feature type="compositionally biased region" description="Polar residues" evidence="4">
    <location>
        <begin position="1"/>
        <end position="12"/>
    </location>
</feature>
<gene>
    <name evidence="7" type="ORF">LITE_LOCUS13162</name>
</gene>
<name>A0AAV0J9B9_9ROSI</name>
<protein>
    <recommendedName>
        <fullName evidence="9">BED-type domain-containing protein</fullName>
    </recommendedName>
</protein>
<proteinExistence type="predicted"/>
<dbReference type="InterPro" id="IPR012337">
    <property type="entry name" value="RNaseH-like_sf"/>
</dbReference>
<dbReference type="InterPro" id="IPR003656">
    <property type="entry name" value="Znf_BED"/>
</dbReference>
<reference evidence="7" key="1">
    <citation type="submission" date="2022-08" db="EMBL/GenBank/DDBJ databases">
        <authorList>
            <person name="Gutierrez-Valencia J."/>
        </authorList>
    </citation>
    <scope>NUCLEOTIDE SEQUENCE</scope>
</reference>
<evidence type="ECO:0008006" key="9">
    <source>
        <dbReference type="Google" id="ProtNLM"/>
    </source>
</evidence>
<evidence type="ECO:0000259" key="5">
    <source>
        <dbReference type="Pfam" id="PF02892"/>
    </source>
</evidence>
<evidence type="ECO:0000259" key="6">
    <source>
        <dbReference type="Pfam" id="PF04937"/>
    </source>
</evidence>
<dbReference type="GO" id="GO:0003677">
    <property type="term" value="F:DNA binding"/>
    <property type="evidence" value="ECO:0007669"/>
    <property type="project" value="InterPro"/>
</dbReference>
<evidence type="ECO:0000256" key="3">
    <source>
        <dbReference type="ARBA" id="ARBA00022833"/>
    </source>
</evidence>
<organism evidence="7 8">
    <name type="scientific">Linum tenue</name>
    <dbReference type="NCBI Taxonomy" id="586396"/>
    <lineage>
        <taxon>Eukaryota</taxon>
        <taxon>Viridiplantae</taxon>
        <taxon>Streptophyta</taxon>
        <taxon>Embryophyta</taxon>
        <taxon>Tracheophyta</taxon>
        <taxon>Spermatophyta</taxon>
        <taxon>Magnoliopsida</taxon>
        <taxon>eudicotyledons</taxon>
        <taxon>Gunneridae</taxon>
        <taxon>Pentapetalae</taxon>
        <taxon>rosids</taxon>
        <taxon>fabids</taxon>
        <taxon>Malpighiales</taxon>
        <taxon>Linaceae</taxon>
        <taxon>Linum</taxon>
    </lineage>
</organism>
<evidence type="ECO:0000256" key="2">
    <source>
        <dbReference type="ARBA" id="ARBA00022771"/>
    </source>
</evidence>
<keyword evidence="3" id="KW-0862">Zinc</keyword>
<accession>A0AAV0J9B9</accession>
<keyword evidence="1" id="KW-0479">Metal-binding</keyword>
<comment type="caution">
    <text evidence="7">The sequence shown here is derived from an EMBL/GenBank/DDBJ whole genome shotgun (WGS) entry which is preliminary data.</text>
</comment>
<feature type="region of interest" description="Disordered" evidence="4">
    <location>
        <begin position="1"/>
        <end position="34"/>
    </location>
</feature>
<dbReference type="Pfam" id="PF02892">
    <property type="entry name" value="zf-BED"/>
    <property type="match status" value="1"/>
</dbReference>